<proteinExistence type="predicted"/>
<dbReference type="RefSeq" id="WP_106342997.1">
    <property type="nucleotide sequence ID" value="NZ_PVTZ01000012.1"/>
</dbReference>
<sequence>MARRVWRYDYGLGTIYAELDKSKTSMMDLIQKAFAIADDFGYISRVEITTESIGEDAFVEQYNVQGTGAFKPIDQLHITTKAPTEEFIAFIKKHPDVRKLNFSLSTTGVDDHGRTVLIGGAVDLTIYLEPDEEWGMNIFINTDIFIPLFWIKDARTEAMAETNAPVLKRLLENCLTRFPVTEWEWLDTLHYTETYLNLSVK</sequence>
<comment type="caution">
    <text evidence="1">The sequence shown here is derived from an EMBL/GenBank/DDBJ whole genome shotgun (WGS) entry which is preliminary data.</text>
</comment>
<gene>
    <name evidence="1" type="ORF">CLV36_11246</name>
</gene>
<protein>
    <submittedName>
        <fullName evidence="1">Uncharacterized protein</fullName>
    </submittedName>
</protein>
<name>A0ABX5EL39_9BACL</name>
<organism evidence="1 2">
    <name type="scientific">Laceyella sediminis</name>
    <dbReference type="NCBI Taxonomy" id="573074"/>
    <lineage>
        <taxon>Bacteria</taxon>
        <taxon>Bacillati</taxon>
        <taxon>Bacillota</taxon>
        <taxon>Bacilli</taxon>
        <taxon>Bacillales</taxon>
        <taxon>Thermoactinomycetaceae</taxon>
        <taxon>Laceyella</taxon>
    </lineage>
</organism>
<dbReference type="EMBL" id="PVTZ01000012">
    <property type="protein sequence ID" value="PRZ12650.1"/>
    <property type="molecule type" value="Genomic_DNA"/>
</dbReference>
<accession>A0ABX5EL39</accession>
<keyword evidence="2" id="KW-1185">Reference proteome</keyword>
<dbReference type="Proteomes" id="UP000238836">
    <property type="component" value="Unassembled WGS sequence"/>
</dbReference>
<evidence type="ECO:0000313" key="2">
    <source>
        <dbReference type="Proteomes" id="UP000238836"/>
    </source>
</evidence>
<reference evidence="1 2" key="1">
    <citation type="submission" date="2018-03" db="EMBL/GenBank/DDBJ databases">
        <title>Genomic Encyclopedia of Archaeal and Bacterial Type Strains, Phase II (KMG-II): from individual species to whole genera.</title>
        <authorList>
            <person name="Goeker M."/>
        </authorList>
    </citation>
    <scope>NUCLEOTIDE SEQUENCE [LARGE SCALE GENOMIC DNA]</scope>
    <source>
        <strain evidence="1 2">RHA1</strain>
    </source>
</reference>
<evidence type="ECO:0000313" key="1">
    <source>
        <dbReference type="EMBL" id="PRZ12650.1"/>
    </source>
</evidence>